<dbReference type="Pfam" id="PF00046">
    <property type="entry name" value="Homeodomain"/>
    <property type="match status" value="1"/>
</dbReference>
<feature type="compositionally biased region" description="Polar residues" evidence="6">
    <location>
        <begin position="388"/>
        <end position="398"/>
    </location>
</feature>
<dbReference type="InterPro" id="IPR001356">
    <property type="entry name" value="HD"/>
</dbReference>
<dbReference type="PANTHER" id="PTHR24324:SF9">
    <property type="entry name" value="HOMEOBOX DOMAIN-CONTAINING PROTEIN"/>
    <property type="match status" value="1"/>
</dbReference>
<dbReference type="SUPFAM" id="SSF46689">
    <property type="entry name" value="Homeodomain-like"/>
    <property type="match status" value="1"/>
</dbReference>
<keyword evidence="1 4" id="KW-0238">DNA-binding</keyword>
<evidence type="ECO:0000259" key="7">
    <source>
        <dbReference type="PROSITE" id="PS50071"/>
    </source>
</evidence>
<dbReference type="Gene3D" id="1.10.10.60">
    <property type="entry name" value="Homeodomain-like"/>
    <property type="match status" value="1"/>
</dbReference>
<dbReference type="SMART" id="SM00389">
    <property type="entry name" value="HOX"/>
    <property type="match status" value="1"/>
</dbReference>
<evidence type="ECO:0000256" key="3">
    <source>
        <dbReference type="ARBA" id="ARBA00023242"/>
    </source>
</evidence>
<feature type="compositionally biased region" description="Basic and acidic residues" evidence="6">
    <location>
        <begin position="508"/>
        <end position="519"/>
    </location>
</feature>
<dbReference type="GO" id="GO:0000978">
    <property type="term" value="F:RNA polymerase II cis-regulatory region sequence-specific DNA binding"/>
    <property type="evidence" value="ECO:0007669"/>
    <property type="project" value="TreeGrafter"/>
</dbReference>
<dbReference type="InterPro" id="IPR051000">
    <property type="entry name" value="Homeobox_DNA-bind_prot"/>
</dbReference>
<dbReference type="PROSITE" id="PS50071">
    <property type="entry name" value="HOMEOBOX_2"/>
    <property type="match status" value="1"/>
</dbReference>
<protein>
    <recommendedName>
        <fullName evidence="7">Homeobox domain-containing protein</fullName>
    </recommendedName>
</protein>
<feature type="domain" description="Homeobox" evidence="7">
    <location>
        <begin position="195"/>
        <end position="238"/>
    </location>
</feature>
<evidence type="ECO:0000256" key="1">
    <source>
        <dbReference type="ARBA" id="ARBA00023125"/>
    </source>
</evidence>
<gene>
    <name evidence="8" type="ORF">AC578_5459</name>
</gene>
<dbReference type="Proteomes" id="UP000070133">
    <property type="component" value="Unassembled WGS sequence"/>
</dbReference>
<feature type="compositionally biased region" description="Basic and acidic residues" evidence="6">
    <location>
        <begin position="565"/>
        <end position="576"/>
    </location>
</feature>
<sequence>MSSQHGQKVTTDPATLNDPKNEAPGMVTSDSLAAESIQEGGSFAANSDSRGPMAQPSRSVNTNTTDTSNAIRLDPATDAAAREAEQGWGDQSQLNAGSKLGKESGVGPTYNSVAGATSLTDESTIYQPKGQNLQEGGFDAGAPNASYTSDIGGKNDPGRVALNRAQEADVPSSGGAGPRESKISNDGHPQDQMILEAAYKKDPKPDKAARSELVKQISLGEKEVQIWFQNRRQSSRRKSRPLLPHEIAQYQLSRGAAIPSTQGIENGTAFTQRSDVIRDLDGTSPASDTSDAPRTDGLSLVAGSRQEHLEGAGDTDREAAPVDMESTGQPERRWSVGLSSSSSASADETPSTIGYLANRRSELSLQRSLSVNSMPPPVPVAKRELKKSSSLIRLSMDSQGKAMVTTKNASSPSPPRPQQYRLPDDTSASDDLSSLPPPNGLKRSLSGRSRDSRSWEFWCDKEARNELETAAVRDARGSATGAIGLLRNASGRSVLGTLSSKQNQIRPDPNKRQKYELKRSTVQRSSTASARLQDSCRVRGAHAPPASLKRSESDKENWSPQSDPSKTRFSDSERMRLPGSSKHLADDRTDPEADPELVAFMGGGKKAAKASRDDDLDCVHGLLSLSQGNWR</sequence>
<dbReference type="PROSITE" id="PS00027">
    <property type="entry name" value="HOMEOBOX_1"/>
    <property type="match status" value="1"/>
</dbReference>
<feature type="compositionally biased region" description="Polar residues" evidence="6">
    <location>
        <begin position="109"/>
        <end position="134"/>
    </location>
</feature>
<dbReference type="CDD" id="cd00086">
    <property type="entry name" value="homeodomain"/>
    <property type="match status" value="1"/>
</dbReference>
<name>A0A139HJP3_9PEZI</name>
<dbReference type="GO" id="GO:0030154">
    <property type="term" value="P:cell differentiation"/>
    <property type="evidence" value="ECO:0007669"/>
    <property type="project" value="TreeGrafter"/>
</dbReference>
<feature type="region of interest" description="Disordered" evidence="6">
    <location>
        <begin position="499"/>
        <end position="596"/>
    </location>
</feature>
<dbReference type="GO" id="GO:0000981">
    <property type="term" value="F:DNA-binding transcription factor activity, RNA polymerase II-specific"/>
    <property type="evidence" value="ECO:0007669"/>
    <property type="project" value="InterPro"/>
</dbReference>
<evidence type="ECO:0000313" key="9">
    <source>
        <dbReference type="Proteomes" id="UP000070133"/>
    </source>
</evidence>
<keyword evidence="9" id="KW-1185">Reference proteome</keyword>
<dbReference type="OrthoDB" id="6159439at2759"/>
<feature type="compositionally biased region" description="Polar residues" evidence="6">
    <location>
        <begin position="56"/>
        <end position="70"/>
    </location>
</feature>
<proteinExistence type="predicted"/>
<feature type="compositionally biased region" description="Polar residues" evidence="6">
    <location>
        <begin position="1"/>
        <end position="14"/>
    </location>
</feature>
<organism evidence="8 9">
    <name type="scientific">Pseudocercospora eumusae</name>
    <dbReference type="NCBI Taxonomy" id="321146"/>
    <lineage>
        <taxon>Eukaryota</taxon>
        <taxon>Fungi</taxon>
        <taxon>Dikarya</taxon>
        <taxon>Ascomycota</taxon>
        <taxon>Pezizomycotina</taxon>
        <taxon>Dothideomycetes</taxon>
        <taxon>Dothideomycetidae</taxon>
        <taxon>Mycosphaerellales</taxon>
        <taxon>Mycosphaerellaceae</taxon>
        <taxon>Pseudocercospora</taxon>
    </lineage>
</organism>
<dbReference type="InterPro" id="IPR017970">
    <property type="entry name" value="Homeobox_CS"/>
</dbReference>
<feature type="DNA-binding region" description="Homeobox" evidence="4">
    <location>
        <begin position="197"/>
        <end position="239"/>
    </location>
</feature>
<dbReference type="InterPro" id="IPR009057">
    <property type="entry name" value="Homeodomain-like_sf"/>
</dbReference>
<dbReference type="GO" id="GO:0005634">
    <property type="term" value="C:nucleus"/>
    <property type="evidence" value="ECO:0007669"/>
    <property type="project" value="UniProtKB-SubCell"/>
</dbReference>
<feature type="compositionally biased region" description="Polar residues" evidence="6">
    <location>
        <begin position="259"/>
        <end position="274"/>
    </location>
</feature>
<feature type="region of interest" description="Disordered" evidence="6">
    <location>
        <begin position="1"/>
        <end position="212"/>
    </location>
</feature>
<evidence type="ECO:0000256" key="6">
    <source>
        <dbReference type="SAM" id="MobiDB-lite"/>
    </source>
</evidence>
<dbReference type="AlphaFoldDB" id="A0A139HJP3"/>
<feature type="compositionally biased region" description="Basic and acidic residues" evidence="6">
    <location>
        <begin position="305"/>
        <end position="320"/>
    </location>
</feature>
<feature type="compositionally biased region" description="Basic and acidic residues" evidence="6">
    <location>
        <begin position="179"/>
        <end position="189"/>
    </location>
</feature>
<dbReference type="EMBL" id="LFZN01000038">
    <property type="protein sequence ID" value="KXT02718.1"/>
    <property type="molecule type" value="Genomic_DNA"/>
</dbReference>
<evidence type="ECO:0000313" key="8">
    <source>
        <dbReference type="EMBL" id="KXT02718.1"/>
    </source>
</evidence>
<evidence type="ECO:0000256" key="4">
    <source>
        <dbReference type="PROSITE-ProRule" id="PRU00108"/>
    </source>
</evidence>
<keyword evidence="2 4" id="KW-0371">Homeobox</keyword>
<dbReference type="PANTHER" id="PTHR24324">
    <property type="entry name" value="HOMEOBOX PROTEIN HHEX"/>
    <property type="match status" value="1"/>
</dbReference>
<comment type="subcellular location">
    <subcellularLocation>
        <location evidence="4 5">Nucleus</location>
    </subcellularLocation>
</comment>
<evidence type="ECO:0000256" key="2">
    <source>
        <dbReference type="ARBA" id="ARBA00023155"/>
    </source>
</evidence>
<feature type="region of interest" description="Disordered" evidence="6">
    <location>
        <begin position="254"/>
        <end position="451"/>
    </location>
</feature>
<feature type="compositionally biased region" description="Polar residues" evidence="6">
    <location>
        <begin position="520"/>
        <end position="532"/>
    </location>
</feature>
<feature type="compositionally biased region" description="Basic and acidic residues" evidence="6">
    <location>
        <begin position="198"/>
        <end position="212"/>
    </location>
</feature>
<keyword evidence="3 4" id="KW-0539">Nucleus</keyword>
<reference evidence="8 9" key="1">
    <citation type="submission" date="2015-07" db="EMBL/GenBank/DDBJ databases">
        <title>Comparative genomics of the Sigatoka disease complex on banana suggests a link between parallel evolutionary changes in Pseudocercospora fijiensis and Pseudocercospora eumusae and increased virulence on the banana host.</title>
        <authorList>
            <person name="Chang T.-C."/>
            <person name="Salvucci A."/>
            <person name="Crous P.W."/>
            <person name="Stergiopoulos I."/>
        </authorList>
    </citation>
    <scope>NUCLEOTIDE SEQUENCE [LARGE SCALE GENOMIC DNA]</scope>
    <source>
        <strain evidence="8 9">CBS 114824</strain>
    </source>
</reference>
<dbReference type="STRING" id="321146.A0A139HJP3"/>
<accession>A0A139HJP3</accession>
<evidence type="ECO:0000256" key="5">
    <source>
        <dbReference type="RuleBase" id="RU000682"/>
    </source>
</evidence>
<feature type="compositionally biased region" description="Low complexity" evidence="6">
    <location>
        <begin position="425"/>
        <end position="447"/>
    </location>
</feature>
<comment type="caution">
    <text evidence="8">The sequence shown here is derived from an EMBL/GenBank/DDBJ whole genome shotgun (WGS) entry which is preliminary data.</text>
</comment>